<name>A0ABQ1ZUF3_9BACL</name>
<comment type="caution">
    <text evidence="2">The sequence shown here is derived from an EMBL/GenBank/DDBJ whole genome shotgun (WGS) entry which is preliminary data.</text>
</comment>
<evidence type="ECO:0000259" key="1">
    <source>
        <dbReference type="Pfam" id="PF00903"/>
    </source>
</evidence>
<dbReference type="Pfam" id="PF00903">
    <property type="entry name" value="Glyoxalase"/>
    <property type="match status" value="1"/>
</dbReference>
<proteinExistence type="predicted"/>
<dbReference type="RefSeq" id="WP_172245062.1">
    <property type="nucleotide sequence ID" value="NZ_BMDD01000003.1"/>
</dbReference>
<evidence type="ECO:0000313" key="3">
    <source>
        <dbReference type="Proteomes" id="UP000605427"/>
    </source>
</evidence>
<gene>
    <name evidence="2" type="ORF">GCM10007362_26620</name>
</gene>
<dbReference type="InterPro" id="IPR004360">
    <property type="entry name" value="Glyas_Fos-R_dOase_dom"/>
</dbReference>
<dbReference type="InterPro" id="IPR029068">
    <property type="entry name" value="Glyas_Bleomycin-R_OHBP_Dase"/>
</dbReference>
<evidence type="ECO:0000313" key="2">
    <source>
        <dbReference type="EMBL" id="GGH79593.1"/>
    </source>
</evidence>
<dbReference type="PANTHER" id="PTHR33990:SF4">
    <property type="entry name" value="PHNB-LIKE DOMAIN-CONTAINING PROTEIN"/>
    <property type="match status" value="1"/>
</dbReference>
<organism evidence="2 3">
    <name type="scientific">Saccharibacillus endophyticus</name>
    <dbReference type="NCBI Taxonomy" id="2060666"/>
    <lineage>
        <taxon>Bacteria</taxon>
        <taxon>Bacillati</taxon>
        <taxon>Bacillota</taxon>
        <taxon>Bacilli</taxon>
        <taxon>Bacillales</taxon>
        <taxon>Paenibacillaceae</taxon>
        <taxon>Saccharibacillus</taxon>
    </lineage>
</organism>
<dbReference type="Proteomes" id="UP000605427">
    <property type="component" value="Unassembled WGS sequence"/>
</dbReference>
<sequence length="162" mass="18246">MNTNENQDQAKKAAEVQAEVIPFLSLHGQAAEAIEFYERKLGAAVLLKVSYADMAKRDEGFKYAAGQDEWITHSVLQIGANKIMITEEEMDTTRAWRAGNDFSLCLQSRDHDTIVEFYKQLTSDERTTVLVPLTANSFSSGYGIVRDPFGVVFQFTVTQHQF</sequence>
<dbReference type="Gene3D" id="3.10.180.10">
    <property type="entry name" value="2,3-Dihydroxybiphenyl 1,2-Dioxygenase, domain 1"/>
    <property type="match status" value="1"/>
</dbReference>
<dbReference type="EMBL" id="BMDD01000003">
    <property type="protein sequence ID" value="GGH79593.1"/>
    <property type="molecule type" value="Genomic_DNA"/>
</dbReference>
<protein>
    <submittedName>
        <fullName evidence="2">VOC family protein</fullName>
    </submittedName>
</protein>
<dbReference type="PANTHER" id="PTHR33990">
    <property type="entry name" value="PROTEIN YJDN-RELATED"/>
    <property type="match status" value="1"/>
</dbReference>
<accession>A0ABQ1ZUF3</accession>
<dbReference type="SUPFAM" id="SSF54593">
    <property type="entry name" value="Glyoxalase/Bleomycin resistance protein/Dihydroxybiphenyl dioxygenase"/>
    <property type="match status" value="1"/>
</dbReference>
<feature type="domain" description="Glyoxalase/fosfomycin resistance/dioxygenase" evidence="1">
    <location>
        <begin position="28"/>
        <end position="155"/>
    </location>
</feature>
<reference evidence="3" key="1">
    <citation type="journal article" date="2019" name="Int. J. Syst. Evol. Microbiol.">
        <title>The Global Catalogue of Microorganisms (GCM) 10K type strain sequencing project: providing services to taxonomists for standard genome sequencing and annotation.</title>
        <authorList>
            <consortium name="The Broad Institute Genomics Platform"/>
            <consortium name="The Broad Institute Genome Sequencing Center for Infectious Disease"/>
            <person name="Wu L."/>
            <person name="Ma J."/>
        </authorList>
    </citation>
    <scope>NUCLEOTIDE SEQUENCE [LARGE SCALE GENOMIC DNA]</scope>
    <source>
        <strain evidence="3">CCM 8702</strain>
    </source>
</reference>
<keyword evidence="3" id="KW-1185">Reference proteome</keyword>